<evidence type="ECO:0000313" key="2">
    <source>
        <dbReference type="Proteomes" id="UP001162992"/>
    </source>
</evidence>
<evidence type="ECO:0000313" key="1">
    <source>
        <dbReference type="EMBL" id="KAJ7568489.1"/>
    </source>
</evidence>
<reference evidence="2" key="1">
    <citation type="journal article" date="2024" name="Proc. Natl. Acad. Sci. U.S.A.">
        <title>Extraordinary preservation of gene collinearity over three hundred million years revealed in homosporous lycophytes.</title>
        <authorList>
            <person name="Li C."/>
            <person name="Wickell D."/>
            <person name="Kuo L.Y."/>
            <person name="Chen X."/>
            <person name="Nie B."/>
            <person name="Liao X."/>
            <person name="Peng D."/>
            <person name="Ji J."/>
            <person name="Jenkins J."/>
            <person name="Williams M."/>
            <person name="Shu S."/>
            <person name="Plott C."/>
            <person name="Barry K."/>
            <person name="Rajasekar S."/>
            <person name="Grimwood J."/>
            <person name="Han X."/>
            <person name="Sun S."/>
            <person name="Hou Z."/>
            <person name="He W."/>
            <person name="Dai G."/>
            <person name="Sun C."/>
            <person name="Schmutz J."/>
            <person name="Leebens-Mack J.H."/>
            <person name="Li F.W."/>
            <person name="Wang L."/>
        </authorList>
    </citation>
    <scope>NUCLEOTIDE SEQUENCE [LARGE SCALE GENOMIC DNA]</scope>
    <source>
        <strain evidence="2">cv. PW_Plant_1</strain>
    </source>
</reference>
<proteinExistence type="predicted"/>
<keyword evidence="2" id="KW-1185">Reference proteome</keyword>
<gene>
    <name evidence="1" type="ORF">O6H91_01G034500</name>
</gene>
<protein>
    <submittedName>
        <fullName evidence="1">Uncharacterized protein</fullName>
    </submittedName>
</protein>
<comment type="caution">
    <text evidence="1">The sequence shown here is derived from an EMBL/GenBank/DDBJ whole genome shotgun (WGS) entry which is preliminary data.</text>
</comment>
<accession>A0ACC2EPP7</accession>
<dbReference type="Proteomes" id="UP001162992">
    <property type="component" value="Chromosome 1"/>
</dbReference>
<dbReference type="EMBL" id="CM055092">
    <property type="protein sequence ID" value="KAJ7568489.1"/>
    <property type="molecule type" value="Genomic_DNA"/>
</dbReference>
<organism evidence="1 2">
    <name type="scientific">Diphasiastrum complanatum</name>
    <name type="common">Issler's clubmoss</name>
    <name type="synonym">Lycopodium complanatum</name>
    <dbReference type="NCBI Taxonomy" id="34168"/>
    <lineage>
        <taxon>Eukaryota</taxon>
        <taxon>Viridiplantae</taxon>
        <taxon>Streptophyta</taxon>
        <taxon>Embryophyta</taxon>
        <taxon>Tracheophyta</taxon>
        <taxon>Lycopodiopsida</taxon>
        <taxon>Lycopodiales</taxon>
        <taxon>Lycopodiaceae</taxon>
        <taxon>Lycopodioideae</taxon>
        <taxon>Diphasiastrum</taxon>
    </lineage>
</organism>
<sequence>MATAAALVQKATTDQLFGPDWAMNLKICDIVFHDPRQAKNVVKVIRKRLGNKNPKVQLLILTLLETLMKNCRVVVHRPIEEQNILQKMVKIVKKKTDMHVKEKVLGLVYSWQEAFGGPGGGYPQYYLAYEELRRMGFQFPERPLEDDPPGLFPQTHPVSSSRSPGFGPPSFVPTRLDELMKTESPRMSLADIETAHRGLEVLTELLNAVNPHDRLALKDELIVELVEECRATQSQVKHLVNITIDEKLLQQVLVLNNDLQQVLAKHDAILSGTLPMEELLPGSSDQFAAFDLKTDGRKDRSSNFLIQEGQASSSPIINKQSAWLALPAPFQANSSKSSLSTESQRPMDLLSGDAFEDKATPTPATSALVAQSIGELVVYSPVPEAGNRFVSSPVETLSSLQYPFGLSDQQQSSQQHPSVNGNLQQYSSSNGSSLTSSEALPQQPYKLHQTSILGQSFIQPVTNIYAASWGMPGRQPISSERIALVSSPGLQSPHIQLPPQQVAYPPAPWSDPVPQLLNPEQRAMLRGDALMPVSFSEVQLYSQQNTMTFDQSLRLYSGGSQQNMIVQQPQANSLQNGSECVRRTGQSSEKFSHQLLVSYTQTLPLTPSKPVNHPDKVFKDLVDLQKLASSIKPTEI</sequence>
<name>A0ACC2EPP7_DIPCM</name>